<proteinExistence type="predicted"/>
<dbReference type="Gramene" id="OE9A028457T1">
    <property type="protein sequence ID" value="OE9A028457C1"/>
    <property type="gene ID" value="OE9A028457"/>
</dbReference>
<protein>
    <submittedName>
        <fullName evidence="2">Uncharacterized protein</fullName>
    </submittedName>
</protein>
<sequence>APRVVSEAEHEVGGPSHQFECHEAATMPVYISYQRGSRPLFAAENQVLSPPAVEGPSLPTSAPQEKSRGKEPVHDDGPLEEPSSKERLGLFSSMTMTMTESQQMRSLER</sequence>
<name>A0A8S0SFD2_OLEEU</name>
<feature type="compositionally biased region" description="Basic and acidic residues" evidence="1">
    <location>
        <begin position="65"/>
        <end position="88"/>
    </location>
</feature>
<gene>
    <name evidence="2" type="ORF">OLEA9_A028457</name>
</gene>
<reference evidence="2 3" key="1">
    <citation type="submission" date="2019-12" db="EMBL/GenBank/DDBJ databases">
        <authorList>
            <person name="Alioto T."/>
            <person name="Alioto T."/>
            <person name="Gomez Garrido J."/>
        </authorList>
    </citation>
    <scope>NUCLEOTIDE SEQUENCE [LARGE SCALE GENOMIC DNA]</scope>
</reference>
<keyword evidence="3" id="KW-1185">Reference proteome</keyword>
<dbReference type="EMBL" id="CACTIH010004362">
    <property type="protein sequence ID" value="CAA2990677.1"/>
    <property type="molecule type" value="Genomic_DNA"/>
</dbReference>
<comment type="caution">
    <text evidence="2">The sequence shown here is derived from an EMBL/GenBank/DDBJ whole genome shotgun (WGS) entry which is preliminary data.</text>
</comment>
<dbReference type="AlphaFoldDB" id="A0A8S0SFD2"/>
<organism evidence="2 3">
    <name type="scientific">Olea europaea subsp. europaea</name>
    <dbReference type="NCBI Taxonomy" id="158383"/>
    <lineage>
        <taxon>Eukaryota</taxon>
        <taxon>Viridiplantae</taxon>
        <taxon>Streptophyta</taxon>
        <taxon>Embryophyta</taxon>
        <taxon>Tracheophyta</taxon>
        <taxon>Spermatophyta</taxon>
        <taxon>Magnoliopsida</taxon>
        <taxon>eudicotyledons</taxon>
        <taxon>Gunneridae</taxon>
        <taxon>Pentapetalae</taxon>
        <taxon>asterids</taxon>
        <taxon>lamiids</taxon>
        <taxon>Lamiales</taxon>
        <taxon>Oleaceae</taxon>
        <taxon>Oleeae</taxon>
        <taxon>Olea</taxon>
    </lineage>
</organism>
<accession>A0A8S0SFD2</accession>
<evidence type="ECO:0000256" key="1">
    <source>
        <dbReference type="SAM" id="MobiDB-lite"/>
    </source>
</evidence>
<evidence type="ECO:0000313" key="2">
    <source>
        <dbReference type="EMBL" id="CAA2990677.1"/>
    </source>
</evidence>
<feature type="region of interest" description="Disordered" evidence="1">
    <location>
        <begin position="46"/>
        <end position="109"/>
    </location>
</feature>
<evidence type="ECO:0000313" key="3">
    <source>
        <dbReference type="Proteomes" id="UP000594638"/>
    </source>
</evidence>
<feature type="compositionally biased region" description="Low complexity" evidence="1">
    <location>
        <begin position="92"/>
        <end position="101"/>
    </location>
</feature>
<dbReference type="Proteomes" id="UP000594638">
    <property type="component" value="Unassembled WGS sequence"/>
</dbReference>
<feature type="non-terminal residue" evidence="2">
    <location>
        <position position="1"/>
    </location>
</feature>